<feature type="chain" id="PRO_5032608931" evidence="1">
    <location>
        <begin position="29"/>
        <end position="157"/>
    </location>
</feature>
<sequence>MARRPVHGLLRPLLLAVCCLLLLQVSECSRPPSPSPADDHLDDALHHQLLLLDAEVARTARPPTCSTEVAGDGRTGAAAAAAAALSSAPATTTPGRAVPAVVASSRPRQTSDRALVRAGMLLRSKLARRFLARVGVVDGASCHSYSPHINCPPAGKP</sequence>
<feature type="signal peptide" evidence="1">
    <location>
        <begin position="1"/>
        <end position="28"/>
    </location>
</feature>
<reference evidence="2" key="1">
    <citation type="submission" date="2020-10" db="EMBL/GenBank/DDBJ databases">
        <authorList>
            <person name="Han B."/>
            <person name="Lu T."/>
            <person name="Zhao Q."/>
            <person name="Huang X."/>
            <person name="Zhao Y."/>
        </authorList>
    </citation>
    <scope>NUCLEOTIDE SEQUENCE</scope>
</reference>
<proteinExistence type="predicted"/>
<dbReference type="Proteomes" id="UP000604825">
    <property type="component" value="Unassembled WGS sequence"/>
</dbReference>
<evidence type="ECO:0000313" key="2">
    <source>
        <dbReference type="EMBL" id="CAD6214255.1"/>
    </source>
</evidence>
<organism evidence="2 3">
    <name type="scientific">Miscanthus lutarioriparius</name>
    <dbReference type="NCBI Taxonomy" id="422564"/>
    <lineage>
        <taxon>Eukaryota</taxon>
        <taxon>Viridiplantae</taxon>
        <taxon>Streptophyta</taxon>
        <taxon>Embryophyta</taxon>
        <taxon>Tracheophyta</taxon>
        <taxon>Spermatophyta</taxon>
        <taxon>Magnoliopsida</taxon>
        <taxon>Liliopsida</taxon>
        <taxon>Poales</taxon>
        <taxon>Poaceae</taxon>
        <taxon>PACMAD clade</taxon>
        <taxon>Panicoideae</taxon>
        <taxon>Andropogonodae</taxon>
        <taxon>Andropogoneae</taxon>
        <taxon>Saccharinae</taxon>
        <taxon>Miscanthus</taxon>
    </lineage>
</organism>
<comment type="caution">
    <text evidence="2">The sequence shown here is derived from an EMBL/GenBank/DDBJ whole genome shotgun (WGS) entry which is preliminary data.</text>
</comment>
<keyword evidence="1" id="KW-0732">Signal</keyword>
<accession>A0A811MVN4</accession>
<gene>
    <name evidence="2" type="ORF">NCGR_LOCUS9696</name>
</gene>
<dbReference type="EMBL" id="CAJGYO010000002">
    <property type="protein sequence ID" value="CAD6214255.1"/>
    <property type="molecule type" value="Genomic_DNA"/>
</dbReference>
<name>A0A811MVN4_9POAL</name>
<dbReference type="AlphaFoldDB" id="A0A811MVN4"/>
<evidence type="ECO:0000313" key="3">
    <source>
        <dbReference type="Proteomes" id="UP000604825"/>
    </source>
</evidence>
<keyword evidence="3" id="KW-1185">Reference proteome</keyword>
<evidence type="ECO:0000256" key="1">
    <source>
        <dbReference type="SAM" id="SignalP"/>
    </source>
</evidence>
<protein>
    <submittedName>
        <fullName evidence="2">Uncharacterized protein</fullName>
    </submittedName>
</protein>